<comment type="caution">
    <text evidence="2">The sequence shown here is derived from an EMBL/GenBank/DDBJ whole genome shotgun (WGS) entry which is preliminary data.</text>
</comment>
<evidence type="ECO:0000313" key="2">
    <source>
        <dbReference type="EMBL" id="KKK56959.1"/>
    </source>
</evidence>
<organism evidence="2">
    <name type="scientific">marine sediment metagenome</name>
    <dbReference type="NCBI Taxonomy" id="412755"/>
    <lineage>
        <taxon>unclassified sequences</taxon>
        <taxon>metagenomes</taxon>
        <taxon>ecological metagenomes</taxon>
    </lineage>
</organism>
<keyword evidence="1" id="KW-0812">Transmembrane</keyword>
<accession>A0A0F8YS78</accession>
<dbReference type="AlphaFoldDB" id="A0A0F8YS78"/>
<evidence type="ECO:0000256" key="1">
    <source>
        <dbReference type="SAM" id="Phobius"/>
    </source>
</evidence>
<reference evidence="2" key="1">
    <citation type="journal article" date="2015" name="Nature">
        <title>Complex archaea that bridge the gap between prokaryotes and eukaryotes.</title>
        <authorList>
            <person name="Spang A."/>
            <person name="Saw J.H."/>
            <person name="Jorgensen S.L."/>
            <person name="Zaremba-Niedzwiedzka K."/>
            <person name="Martijn J."/>
            <person name="Lind A.E."/>
            <person name="van Eijk R."/>
            <person name="Schleper C."/>
            <person name="Guy L."/>
            <person name="Ettema T.J."/>
        </authorList>
    </citation>
    <scope>NUCLEOTIDE SEQUENCE</scope>
</reference>
<feature type="non-terminal residue" evidence="2">
    <location>
        <position position="1"/>
    </location>
</feature>
<name>A0A0F8YS78_9ZZZZ</name>
<proteinExistence type="predicted"/>
<dbReference type="EMBL" id="LAZR01064729">
    <property type="protein sequence ID" value="KKK56959.1"/>
    <property type="molecule type" value="Genomic_DNA"/>
</dbReference>
<keyword evidence="1" id="KW-0472">Membrane</keyword>
<feature type="transmembrane region" description="Helical" evidence="1">
    <location>
        <begin position="12"/>
        <end position="32"/>
    </location>
</feature>
<sequence>AVIKSYVVIPWWAWLAGWLHVVWQIFSVYVAVRQEMAKQVLAKQGEEFLGSMLDVLGKNIPSSMQGMGPNNMVN</sequence>
<protein>
    <submittedName>
        <fullName evidence="2">Uncharacterized protein</fullName>
    </submittedName>
</protein>
<gene>
    <name evidence="2" type="ORF">LCGC14_3059270</name>
</gene>
<keyword evidence="1" id="KW-1133">Transmembrane helix</keyword>